<dbReference type="PANTHER" id="PTHR44227">
    <property type="match status" value="1"/>
</dbReference>
<feature type="transmembrane region" description="Helical" evidence="3">
    <location>
        <begin position="209"/>
        <end position="226"/>
    </location>
</feature>
<feature type="transmembrane region" description="Helical" evidence="3">
    <location>
        <begin position="186"/>
        <end position="203"/>
    </location>
</feature>
<dbReference type="Proteomes" id="UP001236657">
    <property type="component" value="Chromosome"/>
</dbReference>
<feature type="transmembrane region" description="Helical" evidence="3">
    <location>
        <begin position="395"/>
        <end position="415"/>
    </location>
</feature>
<evidence type="ECO:0000313" key="4">
    <source>
        <dbReference type="EMBL" id="WML89552.1"/>
    </source>
</evidence>
<name>A0ABY9MLV0_9GAMM</name>
<feature type="transmembrane region" description="Helical" evidence="3">
    <location>
        <begin position="128"/>
        <end position="147"/>
    </location>
</feature>
<evidence type="ECO:0000256" key="1">
    <source>
        <dbReference type="ARBA" id="ARBA00022737"/>
    </source>
</evidence>
<dbReference type="InterPro" id="IPR052346">
    <property type="entry name" value="O-mannosyl-transferase_TMTC"/>
</dbReference>
<keyword evidence="3" id="KW-0472">Membrane</keyword>
<dbReference type="PANTHER" id="PTHR44227:SF3">
    <property type="entry name" value="PROTEIN O-MANNOSYL-TRANSFERASE TMTC4"/>
    <property type="match status" value="1"/>
</dbReference>
<evidence type="ECO:0000256" key="3">
    <source>
        <dbReference type="SAM" id="Phobius"/>
    </source>
</evidence>
<feature type="transmembrane region" description="Helical" evidence="3">
    <location>
        <begin position="153"/>
        <end position="174"/>
    </location>
</feature>
<accession>A0ABY9MLV0</accession>
<keyword evidence="3" id="KW-1133">Transmembrane helix</keyword>
<keyword evidence="5" id="KW-1185">Reference proteome</keyword>
<organism evidence="4 5">
    <name type="scientific">Thiothrix lacustris</name>
    <dbReference type="NCBI Taxonomy" id="525917"/>
    <lineage>
        <taxon>Bacteria</taxon>
        <taxon>Pseudomonadati</taxon>
        <taxon>Pseudomonadota</taxon>
        <taxon>Gammaproteobacteria</taxon>
        <taxon>Thiotrichales</taxon>
        <taxon>Thiotrichaceae</taxon>
        <taxon>Thiothrix</taxon>
    </lineage>
</organism>
<keyword evidence="1" id="KW-0677">Repeat</keyword>
<feature type="transmembrane region" description="Helical" evidence="3">
    <location>
        <begin position="98"/>
        <end position="116"/>
    </location>
</feature>
<feature type="transmembrane region" description="Helical" evidence="3">
    <location>
        <begin position="369"/>
        <end position="386"/>
    </location>
</feature>
<reference evidence="4 5" key="1">
    <citation type="submission" date="2023-08" db="EMBL/GenBank/DDBJ databases">
        <title>New molecular markers tilS and rpoB for phylogenetic and monitoring studies of the genus Thiothrix biodiversity.</title>
        <authorList>
            <person name="Ravin N.V."/>
            <person name="Smolyakov D."/>
            <person name="Markov N.D."/>
            <person name="Beletsky A.V."/>
            <person name="Mardanov A.V."/>
            <person name="Rudenko T.S."/>
            <person name="Grabovich M.Y."/>
        </authorList>
    </citation>
    <scope>NUCLEOTIDE SEQUENCE [LARGE SCALE GENOMIC DNA]</scope>
    <source>
        <strain evidence="4 5">MK1</strain>
    </source>
</reference>
<feature type="transmembrane region" description="Helical" evidence="3">
    <location>
        <begin position="12"/>
        <end position="30"/>
    </location>
</feature>
<evidence type="ECO:0008006" key="6">
    <source>
        <dbReference type="Google" id="ProtNLM"/>
    </source>
</evidence>
<sequence length="647" mass="72966">MLTMLGYLERRTTAIFAFLILLLLTAGIYWQGLDSPFIFDDVPNLSPMGKYQYLGFWHDVGLFLLQGDSGPTGRPISLASFYLNANAWESASAFNFKLTNAAIHLINGILIFWLSLRLTRLIILPDTFRVWCSLATTAIWLLHPIQINTVLFVIQRMTELSTLFTLIGLHSYLYARQPIADSKYSGALWLILGMGGSLLLALLSKENGILLVVYVLVIEYFLLRPFHGSVSPRMTRSLWLMAWLPFFLLLAYLLMTGWQHSASTARAFSVMERLLSESRVLWSYLGQIFLPSLQGTSLFHDDFQISRGLFAPVTTFLAVLGIFMLLGVMVFMRRSQPVLAFAIAWFLGGHLLESTTILLELYFEHRNYLPLYGIAFAIVYYVAISLQRFNKLRGILLASLSLYTVLLAGITLHSAQQWADPLNMVIGWLEQHPRSQRTLETLDVLIGEHINPNTRQQLLKELEQAGQQQNTSSYLKLKPLLQACQAGTLTPAQLNQTLVALPNSGFVASAPKVYADLVDQWLTNQCGHVEATDMLNFSKALLAIPDLQQGDMPYLLHYWQAQIQVKQGNLDATIQHLETAYAMKPDIDNLLLQASYLSSAGLYQAARDKIETAPSTLCTTWRQCWIVALRQQDLDNMTSVLAKQLQK</sequence>
<dbReference type="RefSeq" id="WP_308893830.1">
    <property type="nucleotide sequence ID" value="NZ_CP133218.1"/>
</dbReference>
<proteinExistence type="predicted"/>
<feature type="transmembrane region" description="Helical" evidence="3">
    <location>
        <begin position="309"/>
        <end position="331"/>
    </location>
</feature>
<keyword evidence="2" id="KW-0802">TPR repeat</keyword>
<feature type="transmembrane region" description="Helical" evidence="3">
    <location>
        <begin position="338"/>
        <end position="363"/>
    </location>
</feature>
<dbReference type="EMBL" id="CP133218">
    <property type="protein sequence ID" value="WML89552.1"/>
    <property type="molecule type" value="Genomic_DNA"/>
</dbReference>
<feature type="transmembrane region" description="Helical" evidence="3">
    <location>
        <begin position="238"/>
        <end position="258"/>
    </location>
</feature>
<gene>
    <name evidence="4" type="ORF">RCF98_11280</name>
</gene>
<keyword evidence="3" id="KW-0812">Transmembrane</keyword>
<evidence type="ECO:0000313" key="5">
    <source>
        <dbReference type="Proteomes" id="UP001236657"/>
    </source>
</evidence>
<protein>
    <recommendedName>
        <fullName evidence="6">Tetratricopeptide repeat protein</fullName>
    </recommendedName>
</protein>
<evidence type="ECO:0000256" key="2">
    <source>
        <dbReference type="ARBA" id="ARBA00022803"/>
    </source>
</evidence>